<dbReference type="GO" id="GO:0005524">
    <property type="term" value="F:ATP binding"/>
    <property type="evidence" value="ECO:0007669"/>
    <property type="project" value="UniProtKB-KW"/>
</dbReference>
<dbReference type="Pfam" id="PF02934">
    <property type="entry name" value="GatB_N"/>
    <property type="match status" value="1"/>
</dbReference>
<keyword evidence="4" id="KW-0648">Protein biosynthesis</keyword>
<dbReference type="SUPFAM" id="SSF55931">
    <property type="entry name" value="Glutamine synthetase/guanido kinase"/>
    <property type="match status" value="1"/>
</dbReference>
<dbReference type="InterPro" id="IPR018027">
    <property type="entry name" value="Asn/Gln_amidotransferase"/>
</dbReference>
<evidence type="ECO:0000256" key="1">
    <source>
        <dbReference type="ARBA" id="ARBA00022598"/>
    </source>
</evidence>
<feature type="domain" description="Asn/Gln amidotransferase" evidence="5">
    <location>
        <begin position="207"/>
        <end position="283"/>
    </location>
</feature>
<dbReference type="GO" id="GO:0005739">
    <property type="term" value="C:mitochondrion"/>
    <property type="evidence" value="ECO:0007669"/>
    <property type="project" value="TreeGrafter"/>
</dbReference>
<keyword evidence="1" id="KW-0436">Ligase</keyword>
<evidence type="ECO:0000259" key="5">
    <source>
        <dbReference type="Pfam" id="PF02637"/>
    </source>
</evidence>
<evidence type="ECO:0000256" key="4">
    <source>
        <dbReference type="ARBA" id="ARBA00022917"/>
    </source>
</evidence>
<dbReference type="InterPro" id="IPR017959">
    <property type="entry name" value="Asn/Gln-tRNA_amidoTrfase_suB/E"/>
</dbReference>
<proteinExistence type="predicted"/>
<dbReference type="Pfam" id="PF02637">
    <property type="entry name" value="GatB_Yqey"/>
    <property type="match status" value="1"/>
</dbReference>
<dbReference type="AlphaFoldDB" id="A0A9Q0RPY7"/>
<sequence length="323" mass="38283">MRPFLQLVKKGHPFNEKIMMRFLEIKNLNSFRFLRQAIDYEIDRQARLLNNNQVIINETLGFDFRTRKTFPMRDKEIVQDYRFFPEPNLPSILLNDSAVNEISNNTLIDIHMIRTFINEQQHSQLPQTIRKHLMVDENTNYQLTLREVYFLVNNSTIREIFIKTFEQTSTKNGIMLFNFIHKLTSPESMFDEPWQVSISADQLLTIINLSYLAELADLLIDGDISEPTAYDIVKLYIQKDDRKPRIIVQQYNWHLINDRKHIETICREVTKQIPKVAKKYAKTGIRKPKSMLIQNAQLALGNRVNENQLWDVFDDILLNPKRK</sequence>
<keyword evidence="8" id="KW-1185">Reference proteome</keyword>
<dbReference type="OMA" id="WHLINDR"/>
<feature type="domain" description="Aspartyl/Glutamyl-tRNA(Gln) amidotransferase subunit B/E catalytic" evidence="6">
    <location>
        <begin position="21"/>
        <end position="99"/>
    </location>
</feature>
<name>A0A9Q0RPY7_BLOTA</name>
<dbReference type="PANTHER" id="PTHR11659:SF0">
    <property type="entry name" value="GLUTAMYL-TRNA(GLN) AMIDOTRANSFERASE SUBUNIT B, MITOCHONDRIAL"/>
    <property type="match status" value="1"/>
</dbReference>
<dbReference type="GO" id="GO:0030956">
    <property type="term" value="C:glutamyl-tRNA(Gln) amidotransferase complex"/>
    <property type="evidence" value="ECO:0007669"/>
    <property type="project" value="TreeGrafter"/>
</dbReference>
<keyword evidence="3" id="KW-0067">ATP-binding</keyword>
<organism evidence="7 8">
    <name type="scientific">Blomia tropicalis</name>
    <name type="common">Mite</name>
    <dbReference type="NCBI Taxonomy" id="40697"/>
    <lineage>
        <taxon>Eukaryota</taxon>
        <taxon>Metazoa</taxon>
        <taxon>Ecdysozoa</taxon>
        <taxon>Arthropoda</taxon>
        <taxon>Chelicerata</taxon>
        <taxon>Arachnida</taxon>
        <taxon>Acari</taxon>
        <taxon>Acariformes</taxon>
        <taxon>Sarcoptiformes</taxon>
        <taxon>Astigmata</taxon>
        <taxon>Glycyphagoidea</taxon>
        <taxon>Echimyopodidae</taxon>
        <taxon>Blomia</taxon>
    </lineage>
</organism>
<evidence type="ECO:0000256" key="2">
    <source>
        <dbReference type="ARBA" id="ARBA00022741"/>
    </source>
</evidence>
<evidence type="ECO:0000259" key="6">
    <source>
        <dbReference type="Pfam" id="PF02934"/>
    </source>
</evidence>
<evidence type="ECO:0000313" key="8">
    <source>
        <dbReference type="Proteomes" id="UP001142055"/>
    </source>
</evidence>
<dbReference type="GO" id="GO:0032543">
    <property type="term" value="P:mitochondrial translation"/>
    <property type="evidence" value="ECO:0007669"/>
    <property type="project" value="TreeGrafter"/>
</dbReference>
<dbReference type="Proteomes" id="UP001142055">
    <property type="component" value="Chromosome 1"/>
</dbReference>
<reference evidence="7" key="1">
    <citation type="submission" date="2022-12" db="EMBL/GenBank/DDBJ databases">
        <title>Genome assemblies of Blomia tropicalis.</title>
        <authorList>
            <person name="Cui Y."/>
        </authorList>
    </citation>
    <scope>NUCLEOTIDE SEQUENCE</scope>
    <source>
        <tissue evidence="7">Adult mites</tissue>
    </source>
</reference>
<dbReference type="GO" id="GO:0070681">
    <property type="term" value="P:glutaminyl-tRNAGln biosynthesis via transamidation"/>
    <property type="evidence" value="ECO:0007669"/>
    <property type="project" value="TreeGrafter"/>
</dbReference>
<dbReference type="PANTHER" id="PTHR11659">
    <property type="entry name" value="GLUTAMYL-TRNA GLN AMIDOTRANSFERASE SUBUNIT B MITOCHONDRIAL AND PROKARYOTIC PET112-RELATED"/>
    <property type="match status" value="1"/>
</dbReference>
<gene>
    <name evidence="7" type="ORF">RDWZM_002488</name>
</gene>
<evidence type="ECO:0000256" key="3">
    <source>
        <dbReference type="ARBA" id="ARBA00022840"/>
    </source>
</evidence>
<evidence type="ECO:0000313" key="7">
    <source>
        <dbReference type="EMBL" id="KAJ6223943.1"/>
    </source>
</evidence>
<accession>A0A9Q0RPY7</accession>
<protein>
    <submittedName>
        <fullName evidence="7">Uncharacterized protein</fullName>
    </submittedName>
</protein>
<dbReference type="GO" id="GO:0050567">
    <property type="term" value="F:glutaminyl-tRNA synthase (glutamine-hydrolyzing) activity"/>
    <property type="evidence" value="ECO:0007669"/>
    <property type="project" value="TreeGrafter"/>
</dbReference>
<comment type="caution">
    <text evidence="7">The sequence shown here is derived from an EMBL/GenBank/DDBJ whole genome shotgun (WGS) entry which is preliminary data.</text>
</comment>
<dbReference type="InterPro" id="IPR014746">
    <property type="entry name" value="Gln_synth/guanido_kin_cat_dom"/>
</dbReference>
<keyword evidence="2" id="KW-0547">Nucleotide-binding</keyword>
<dbReference type="EMBL" id="JAPWDV010000001">
    <property type="protein sequence ID" value="KAJ6223943.1"/>
    <property type="molecule type" value="Genomic_DNA"/>
</dbReference>
<dbReference type="InterPro" id="IPR006075">
    <property type="entry name" value="Asn/Gln-tRNA_Trfase_suB/E_cat"/>
</dbReference>